<dbReference type="SUPFAM" id="SSF144052">
    <property type="entry name" value="Thermophilic metalloprotease-like"/>
    <property type="match status" value="1"/>
</dbReference>
<feature type="non-terminal residue" evidence="2">
    <location>
        <position position="1"/>
    </location>
</feature>
<organism evidence="2">
    <name type="scientific">marine sediment metagenome</name>
    <dbReference type="NCBI Taxonomy" id="412755"/>
    <lineage>
        <taxon>unclassified sequences</taxon>
        <taxon>metagenomes</taxon>
        <taxon>ecological metagenomes</taxon>
    </lineage>
</organism>
<sequence length="78" mass="8395">LGIGCNPEITKAIGYILTDEKINGSVHVAFGFNKAFGGTSVSQMHWDFVTAPQANITVEDKDGTKKLIMEKGKLINNA</sequence>
<gene>
    <name evidence="2" type="ORF">S03H2_58258</name>
</gene>
<dbReference type="GO" id="GO:0046872">
    <property type="term" value="F:metal ion binding"/>
    <property type="evidence" value="ECO:0007669"/>
    <property type="project" value="UniProtKB-KW"/>
</dbReference>
<keyword evidence="1" id="KW-0479">Metal-binding</keyword>
<comment type="caution">
    <text evidence="2">The sequence shown here is derived from an EMBL/GenBank/DDBJ whole genome shotgun (WGS) entry which is preliminary data.</text>
</comment>
<evidence type="ECO:0000256" key="1">
    <source>
        <dbReference type="ARBA" id="ARBA00022723"/>
    </source>
</evidence>
<dbReference type="InterPro" id="IPR052170">
    <property type="entry name" value="M29_Exopeptidase"/>
</dbReference>
<dbReference type="AlphaFoldDB" id="X1KZX6"/>
<name>X1KZX6_9ZZZZ</name>
<dbReference type="PANTHER" id="PTHR34448:SF1">
    <property type="entry name" value="BLL6088 PROTEIN"/>
    <property type="match status" value="1"/>
</dbReference>
<dbReference type="PANTHER" id="PTHR34448">
    <property type="entry name" value="AMINOPEPTIDASE"/>
    <property type="match status" value="1"/>
</dbReference>
<dbReference type="EMBL" id="BARU01037379">
    <property type="protein sequence ID" value="GAH87458.1"/>
    <property type="molecule type" value="Genomic_DNA"/>
</dbReference>
<accession>X1KZX6</accession>
<reference evidence="2" key="1">
    <citation type="journal article" date="2014" name="Front. Microbiol.">
        <title>High frequency of phylogenetically diverse reductive dehalogenase-homologous genes in deep subseafloor sedimentary metagenomes.</title>
        <authorList>
            <person name="Kawai M."/>
            <person name="Futagami T."/>
            <person name="Toyoda A."/>
            <person name="Takaki Y."/>
            <person name="Nishi S."/>
            <person name="Hori S."/>
            <person name="Arai W."/>
            <person name="Tsubouchi T."/>
            <person name="Morono Y."/>
            <person name="Uchiyama I."/>
            <person name="Ito T."/>
            <person name="Fujiyama A."/>
            <person name="Inagaki F."/>
            <person name="Takami H."/>
        </authorList>
    </citation>
    <scope>NUCLEOTIDE SEQUENCE</scope>
    <source>
        <strain evidence="2">Expedition CK06-06</strain>
    </source>
</reference>
<evidence type="ECO:0000313" key="2">
    <source>
        <dbReference type="EMBL" id="GAH87458.1"/>
    </source>
</evidence>
<protein>
    <recommendedName>
        <fullName evidence="3">Aminopeptidase</fullName>
    </recommendedName>
</protein>
<evidence type="ECO:0008006" key="3">
    <source>
        <dbReference type="Google" id="ProtNLM"/>
    </source>
</evidence>
<proteinExistence type="predicted"/>